<accession>A0A821RTK6</accession>
<comment type="caution">
    <text evidence="3">The sequence shown here is derived from an EMBL/GenBank/DDBJ whole genome shotgun (WGS) entry which is preliminary data.</text>
</comment>
<feature type="transmembrane region" description="Helical" evidence="2">
    <location>
        <begin position="149"/>
        <end position="170"/>
    </location>
</feature>
<keyword evidence="2" id="KW-0472">Membrane</keyword>
<evidence type="ECO:0000256" key="1">
    <source>
        <dbReference type="SAM" id="MobiDB-lite"/>
    </source>
</evidence>
<feature type="transmembrane region" description="Helical" evidence="2">
    <location>
        <begin position="35"/>
        <end position="60"/>
    </location>
</feature>
<dbReference type="Proteomes" id="UP000663880">
    <property type="component" value="Unassembled WGS sequence"/>
</dbReference>
<feature type="compositionally biased region" description="Pro residues" evidence="1">
    <location>
        <begin position="205"/>
        <end position="216"/>
    </location>
</feature>
<protein>
    <submittedName>
        <fullName evidence="3">Uncharacterized protein</fullName>
    </submittedName>
</protein>
<keyword evidence="2" id="KW-0812">Transmembrane</keyword>
<proteinExistence type="predicted"/>
<dbReference type="OrthoDB" id="7429108at2759"/>
<name>A0A821RTK6_9NEOP</name>
<keyword evidence="4" id="KW-1185">Reference proteome</keyword>
<evidence type="ECO:0000313" key="3">
    <source>
        <dbReference type="EMBL" id="CAF4849033.1"/>
    </source>
</evidence>
<dbReference type="EMBL" id="CAJOBZ010000015">
    <property type="protein sequence ID" value="CAF4849033.1"/>
    <property type="molecule type" value="Genomic_DNA"/>
</dbReference>
<organism evidence="3 4">
    <name type="scientific">Pieris macdunnoughi</name>
    <dbReference type="NCBI Taxonomy" id="345717"/>
    <lineage>
        <taxon>Eukaryota</taxon>
        <taxon>Metazoa</taxon>
        <taxon>Ecdysozoa</taxon>
        <taxon>Arthropoda</taxon>
        <taxon>Hexapoda</taxon>
        <taxon>Insecta</taxon>
        <taxon>Pterygota</taxon>
        <taxon>Neoptera</taxon>
        <taxon>Endopterygota</taxon>
        <taxon>Lepidoptera</taxon>
        <taxon>Glossata</taxon>
        <taxon>Ditrysia</taxon>
        <taxon>Papilionoidea</taxon>
        <taxon>Pieridae</taxon>
        <taxon>Pierinae</taxon>
        <taxon>Pieris</taxon>
    </lineage>
</organism>
<reference evidence="3" key="1">
    <citation type="submission" date="2021-02" db="EMBL/GenBank/DDBJ databases">
        <authorList>
            <person name="Steward A R."/>
        </authorList>
    </citation>
    <scope>NUCLEOTIDE SEQUENCE</scope>
</reference>
<keyword evidence="2" id="KW-1133">Transmembrane helix</keyword>
<feature type="compositionally biased region" description="Acidic residues" evidence="1">
    <location>
        <begin position="188"/>
        <end position="197"/>
    </location>
</feature>
<feature type="transmembrane region" description="Helical" evidence="2">
    <location>
        <begin position="72"/>
        <end position="98"/>
    </location>
</feature>
<evidence type="ECO:0000313" key="4">
    <source>
        <dbReference type="Proteomes" id="UP000663880"/>
    </source>
</evidence>
<evidence type="ECO:0000256" key="2">
    <source>
        <dbReference type="SAM" id="Phobius"/>
    </source>
</evidence>
<dbReference type="AlphaFoldDB" id="A0A821RTK6"/>
<sequence>MYSGALLSTAARLAWDPSTYTWFRFLCAAQYRVSLAYVLAAGLWLAALVYLAVAAGAAAAAARRPAAALHAYVAGVCALVLSEVAYGAWLVASLAAWWRAAPEAELARKGIDLLHDIKPALLAVERYRDYAQPVYNMIEEVEARAPNNAVIVIVFAALAVVLQVAAVVVARRLARGGVTAGRRCEPSEVGEVDSDSEALEKSAPSAPPASSPPPPGWHKSANLRMYTILDKIF</sequence>
<gene>
    <name evidence="3" type="ORF">PMACD_LOCUS6893</name>
</gene>
<feature type="region of interest" description="Disordered" evidence="1">
    <location>
        <begin position="185"/>
        <end position="220"/>
    </location>
</feature>